<name>A0A0R1GSE4_9LACO</name>
<keyword evidence="1" id="KW-0378">Hydrolase</keyword>
<keyword evidence="1" id="KW-0547">Nucleotide-binding</keyword>
<dbReference type="STRING" id="1423726.FC07_GL002914"/>
<dbReference type="InterPro" id="IPR029052">
    <property type="entry name" value="Metallo-depent_PP-like"/>
</dbReference>
<dbReference type="EMBL" id="AZDA01000056">
    <property type="protein sequence ID" value="KRK36934.1"/>
    <property type="molecule type" value="Genomic_DNA"/>
</dbReference>
<dbReference type="PRINTS" id="PR01607">
    <property type="entry name" value="APYRASEFAMLY"/>
</dbReference>
<comment type="caution">
    <text evidence="3">The sequence shown here is derived from an EMBL/GenBank/DDBJ whole genome shotgun (WGS) entry which is preliminary data.</text>
</comment>
<protein>
    <submittedName>
        <fullName evidence="3">Nucleotide phosphoesterase</fullName>
    </submittedName>
</protein>
<reference evidence="3 4" key="1">
    <citation type="journal article" date="2015" name="Genome Announc.">
        <title>Expanding the biotechnology potential of lactobacilli through comparative genomics of 213 strains and associated genera.</title>
        <authorList>
            <person name="Sun Z."/>
            <person name="Harris H.M."/>
            <person name="McCann A."/>
            <person name="Guo C."/>
            <person name="Argimon S."/>
            <person name="Zhang W."/>
            <person name="Yang X."/>
            <person name="Jeffery I.B."/>
            <person name="Cooney J.C."/>
            <person name="Kagawa T.F."/>
            <person name="Liu W."/>
            <person name="Song Y."/>
            <person name="Salvetti E."/>
            <person name="Wrobel A."/>
            <person name="Rasinkangas P."/>
            <person name="Parkhill J."/>
            <person name="Rea M.C."/>
            <person name="O'Sullivan O."/>
            <person name="Ritari J."/>
            <person name="Douillard F.P."/>
            <person name="Paul Ross R."/>
            <person name="Yang R."/>
            <person name="Briner A.E."/>
            <person name="Felis G.E."/>
            <person name="de Vos W.M."/>
            <person name="Barrangou R."/>
            <person name="Klaenhammer T.R."/>
            <person name="Caufield P.W."/>
            <person name="Cui Y."/>
            <person name="Zhang H."/>
            <person name="O'Toole P.W."/>
        </authorList>
    </citation>
    <scope>NUCLEOTIDE SEQUENCE [LARGE SCALE GENOMIC DNA]</scope>
    <source>
        <strain evidence="3 4">DSM 20003</strain>
    </source>
</reference>
<dbReference type="Gene3D" id="3.90.780.10">
    <property type="entry name" value="5'-Nucleotidase, C-terminal domain"/>
    <property type="match status" value="1"/>
</dbReference>
<dbReference type="Pfam" id="PF02872">
    <property type="entry name" value="5_nucleotid_C"/>
    <property type="match status" value="1"/>
</dbReference>
<dbReference type="GO" id="GO:0009166">
    <property type="term" value="P:nucleotide catabolic process"/>
    <property type="evidence" value="ECO:0007669"/>
    <property type="project" value="InterPro"/>
</dbReference>
<dbReference type="PANTHER" id="PTHR11575:SF23">
    <property type="entry name" value="5-NUCLEOTIDASE FAMILY PROTEIN"/>
    <property type="match status" value="1"/>
</dbReference>
<dbReference type="GO" id="GO:0030288">
    <property type="term" value="C:outer membrane-bounded periplasmic space"/>
    <property type="evidence" value="ECO:0007669"/>
    <property type="project" value="TreeGrafter"/>
</dbReference>
<dbReference type="AlphaFoldDB" id="A0A0R1GSE4"/>
<accession>A0A0R1GSE4</accession>
<dbReference type="InterPro" id="IPR008334">
    <property type="entry name" value="5'-Nucleotdase_C"/>
</dbReference>
<dbReference type="InterPro" id="IPR006179">
    <property type="entry name" value="5_nucleotidase/apyrase"/>
</dbReference>
<proteinExistence type="inferred from homology"/>
<dbReference type="GO" id="GO:0008253">
    <property type="term" value="F:5'-nucleotidase activity"/>
    <property type="evidence" value="ECO:0007669"/>
    <property type="project" value="TreeGrafter"/>
</dbReference>
<dbReference type="InterPro" id="IPR011240">
    <property type="entry name" value="Pesterase_YunD"/>
</dbReference>
<gene>
    <name evidence="3" type="ORF">FC07_GL002914</name>
</gene>
<dbReference type="PANTHER" id="PTHR11575">
    <property type="entry name" value="5'-NUCLEOTIDASE-RELATED"/>
    <property type="match status" value="1"/>
</dbReference>
<dbReference type="SUPFAM" id="SSF56300">
    <property type="entry name" value="Metallo-dependent phosphatases"/>
    <property type="match status" value="1"/>
</dbReference>
<comment type="similarity">
    <text evidence="1">Belongs to the 5'-nucleotidase family.</text>
</comment>
<evidence type="ECO:0000313" key="3">
    <source>
        <dbReference type="EMBL" id="KRK36934.1"/>
    </source>
</evidence>
<organism evidence="3 4">
    <name type="scientific">Loigolactobacillus bifermentans DSM 20003</name>
    <dbReference type="NCBI Taxonomy" id="1423726"/>
    <lineage>
        <taxon>Bacteria</taxon>
        <taxon>Bacillati</taxon>
        <taxon>Bacillota</taxon>
        <taxon>Bacilli</taxon>
        <taxon>Lactobacillales</taxon>
        <taxon>Lactobacillaceae</taxon>
        <taxon>Loigolactobacillus</taxon>
    </lineage>
</organism>
<dbReference type="Proteomes" id="UP000051461">
    <property type="component" value="Unassembled WGS sequence"/>
</dbReference>
<dbReference type="PATRIC" id="fig|1423726.3.peg.3027"/>
<dbReference type="PIRSF" id="PIRSF036361">
    <property type="entry name" value="YunD"/>
    <property type="match status" value="1"/>
</dbReference>
<evidence type="ECO:0000256" key="1">
    <source>
        <dbReference type="RuleBase" id="RU362119"/>
    </source>
</evidence>
<feature type="domain" description="5'-Nucleotidase C-terminal" evidence="2">
    <location>
        <begin position="273"/>
        <end position="402"/>
    </location>
</feature>
<keyword evidence="4" id="KW-1185">Reference proteome</keyword>
<dbReference type="SUPFAM" id="SSF55816">
    <property type="entry name" value="5'-nucleotidase (syn. UDP-sugar hydrolase), C-terminal domain"/>
    <property type="match status" value="1"/>
</dbReference>
<dbReference type="Gene3D" id="3.60.21.10">
    <property type="match status" value="1"/>
</dbReference>
<dbReference type="GO" id="GO:0008768">
    <property type="term" value="F:UDP-sugar diphosphatase activity"/>
    <property type="evidence" value="ECO:0007669"/>
    <property type="project" value="TreeGrafter"/>
</dbReference>
<evidence type="ECO:0000259" key="2">
    <source>
        <dbReference type="Pfam" id="PF02872"/>
    </source>
</evidence>
<dbReference type="GO" id="GO:0000166">
    <property type="term" value="F:nucleotide binding"/>
    <property type="evidence" value="ECO:0007669"/>
    <property type="project" value="UniProtKB-KW"/>
</dbReference>
<sequence length="443" mass="48800">MWPRIRRYLLAQKAQQQAAGHQVLTFDLGDAMDRTHPLTEATNGQCNTQLLNEIGYTAVTIGNNEGIGNSQTQLNQLYQKANFPVILGNLRDRQTGAQPSWAQPTKVITTAGGLRIGLLGLTAPYIATYRPNGWEPRLAQDALPDLLTALKGQVDYIILLSHLGLDVDRWIAEQFPEIGLIIGSHTHHLLPEGLQVNQSWLAAAGRFGDHVGHIRLTVAQHQVTQTTISVVTTSELPEQPEDEAEIEGWASAGHQQLQAQTITTLPQALPVSSLGHSPAIDVALAAVADAAGTDVAILNTGLFHQGFPAGRVTADDLHTELPHAMHLLRTTLRGTDVWRLVQEIEKNRIFLQHYRMHGLGFRGKIFGDLVYYGLTYNADNRTVLWQGQPLAPDQYYTLAGVDTYLYFQFYPTIDIMGANEVLFPGVLRNAVANYFMKTSPGKV</sequence>
<dbReference type="InterPro" id="IPR036907">
    <property type="entry name" value="5'-Nucleotdase_C_sf"/>
</dbReference>
<evidence type="ECO:0000313" key="4">
    <source>
        <dbReference type="Proteomes" id="UP000051461"/>
    </source>
</evidence>